<dbReference type="SUPFAM" id="SSF46894">
    <property type="entry name" value="C-terminal effector domain of the bipartite response regulators"/>
    <property type="match status" value="1"/>
</dbReference>
<evidence type="ECO:0000256" key="5">
    <source>
        <dbReference type="ARBA" id="ARBA00023163"/>
    </source>
</evidence>
<sequence>MTPHATAAPPGGAGPPGLLLADPDPALAAAAAARFEAAGVATVVCGDGAEALLQAGARRPRALLLGAPLPVVDCARVTALVARLHPVPVVVAAGADGAAEASAAVAAGATAFVARPYRTQEIIPLLRAPRTDGPLVVGDIELDPVGFHVHVRGRRLRLPVREFMVLHYLMEHAGRVVSRAELTRALWGTDTLDSNTLTVHIRRVRTKLREDGGSSCTIDAIRGMGYRLEGARVSR</sequence>
<dbReference type="InterPro" id="IPR001789">
    <property type="entry name" value="Sig_transdc_resp-reg_receiver"/>
</dbReference>
<evidence type="ECO:0000256" key="3">
    <source>
        <dbReference type="ARBA" id="ARBA00023015"/>
    </source>
</evidence>
<dbReference type="STRING" id="417292.SAMN05421806_102325"/>
<dbReference type="PROSITE" id="PS50110">
    <property type="entry name" value="RESPONSE_REGULATORY"/>
    <property type="match status" value="1"/>
</dbReference>
<dbReference type="EMBL" id="FNFF01000002">
    <property type="protein sequence ID" value="SDJ75001.1"/>
    <property type="molecule type" value="Genomic_DNA"/>
</dbReference>
<dbReference type="GO" id="GO:0032993">
    <property type="term" value="C:protein-DNA complex"/>
    <property type="evidence" value="ECO:0007669"/>
    <property type="project" value="TreeGrafter"/>
</dbReference>
<keyword evidence="1" id="KW-0597">Phosphoprotein</keyword>
<dbReference type="InterPro" id="IPR001867">
    <property type="entry name" value="OmpR/PhoB-type_DNA-bd"/>
</dbReference>
<keyword evidence="4 7" id="KW-0238">DNA-binding</keyword>
<dbReference type="Pfam" id="PF00486">
    <property type="entry name" value="Trans_reg_C"/>
    <property type="match status" value="1"/>
</dbReference>
<evidence type="ECO:0000259" key="8">
    <source>
        <dbReference type="PROSITE" id="PS50110"/>
    </source>
</evidence>
<accession>A0A1G8W9N5</accession>
<dbReference type="SMART" id="SM00862">
    <property type="entry name" value="Trans_reg_C"/>
    <property type="match status" value="1"/>
</dbReference>
<keyword evidence="3" id="KW-0805">Transcription regulation</keyword>
<dbReference type="InterPro" id="IPR011006">
    <property type="entry name" value="CheY-like_superfamily"/>
</dbReference>
<dbReference type="PANTHER" id="PTHR48111:SF1">
    <property type="entry name" value="TWO-COMPONENT RESPONSE REGULATOR ORR33"/>
    <property type="match status" value="1"/>
</dbReference>
<name>A0A1G8W9N5_9ACTN</name>
<keyword evidence="11" id="KW-1185">Reference proteome</keyword>
<dbReference type="GO" id="GO:0006355">
    <property type="term" value="P:regulation of DNA-templated transcription"/>
    <property type="evidence" value="ECO:0007669"/>
    <property type="project" value="InterPro"/>
</dbReference>
<dbReference type="InterPro" id="IPR039420">
    <property type="entry name" value="WalR-like"/>
</dbReference>
<comment type="caution">
    <text evidence="6">Lacks conserved residue(s) required for the propagation of feature annotation.</text>
</comment>
<dbReference type="PANTHER" id="PTHR48111">
    <property type="entry name" value="REGULATOR OF RPOS"/>
    <property type="match status" value="1"/>
</dbReference>
<dbReference type="Proteomes" id="UP000199155">
    <property type="component" value="Unassembled WGS sequence"/>
</dbReference>
<evidence type="ECO:0000256" key="6">
    <source>
        <dbReference type="PROSITE-ProRule" id="PRU00169"/>
    </source>
</evidence>
<dbReference type="InterPro" id="IPR016032">
    <property type="entry name" value="Sig_transdc_resp-reg_C-effctor"/>
</dbReference>
<feature type="DNA-binding region" description="OmpR/PhoB-type" evidence="7">
    <location>
        <begin position="132"/>
        <end position="230"/>
    </location>
</feature>
<dbReference type="SUPFAM" id="SSF52172">
    <property type="entry name" value="CheY-like"/>
    <property type="match status" value="1"/>
</dbReference>
<proteinExistence type="predicted"/>
<organism evidence="10 11">
    <name type="scientific">Streptomyces indicus</name>
    <dbReference type="NCBI Taxonomy" id="417292"/>
    <lineage>
        <taxon>Bacteria</taxon>
        <taxon>Bacillati</taxon>
        <taxon>Actinomycetota</taxon>
        <taxon>Actinomycetes</taxon>
        <taxon>Kitasatosporales</taxon>
        <taxon>Streptomycetaceae</taxon>
        <taxon>Streptomyces</taxon>
    </lineage>
</organism>
<feature type="domain" description="OmpR/PhoB-type" evidence="9">
    <location>
        <begin position="132"/>
        <end position="230"/>
    </location>
</feature>
<dbReference type="Gene3D" id="3.40.50.2300">
    <property type="match status" value="1"/>
</dbReference>
<protein>
    <submittedName>
        <fullName evidence="10">DNA-binding response regulator, OmpR family, contains REC and winged-helix (WHTH) domain</fullName>
    </submittedName>
</protein>
<dbReference type="AlphaFoldDB" id="A0A1G8W9N5"/>
<evidence type="ECO:0000313" key="10">
    <source>
        <dbReference type="EMBL" id="SDJ75001.1"/>
    </source>
</evidence>
<dbReference type="GO" id="GO:0005829">
    <property type="term" value="C:cytosol"/>
    <property type="evidence" value="ECO:0007669"/>
    <property type="project" value="TreeGrafter"/>
</dbReference>
<keyword evidence="5" id="KW-0804">Transcription</keyword>
<evidence type="ECO:0000259" key="9">
    <source>
        <dbReference type="PROSITE" id="PS51755"/>
    </source>
</evidence>
<dbReference type="GO" id="GO:0000976">
    <property type="term" value="F:transcription cis-regulatory region binding"/>
    <property type="evidence" value="ECO:0007669"/>
    <property type="project" value="TreeGrafter"/>
</dbReference>
<dbReference type="RefSeq" id="WP_245769209.1">
    <property type="nucleotide sequence ID" value="NZ_FNFF01000002.1"/>
</dbReference>
<evidence type="ECO:0000256" key="7">
    <source>
        <dbReference type="PROSITE-ProRule" id="PRU01091"/>
    </source>
</evidence>
<dbReference type="GO" id="GO:0000156">
    <property type="term" value="F:phosphorelay response regulator activity"/>
    <property type="evidence" value="ECO:0007669"/>
    <property type="project" value="TreeGrafter"/>
</dbReference>
<evidence type="ECO:0000313" key="11">
    <source>
        <dbReference type="Proteomes" id="UP000199155"/>
    </source>
</evidence>
<feature type="domain" description="Response regulatory" evidence="8">
    <location>
        <begin position="17"/>
        <end position="130"/>
    </location>
</feature>
<dbReference type="InterPro" id="IPR036388">
    <property type="entry name" value="WH-like_DNA-bd_sf"/>
</dbReference>
<evidence type="ECO:0000256" key="1">
    <source>
        <dbReference type="ARBA" id="ARBA00022553"/>
    </source>
</evidence>
<evidence type="ECO:0000256" key="2">
    <source>
        <dbReference type="ARBA" id="ARBA00023012"/>
    </source>
</evidence>
<evidence type="ECO:0000256" key="4">
    <source>
        <dbReference type="ARBA" id="ARBA00023125"/>
    </source>
</evidence>
<keyword evidence="2" id="KW-0902">Two-component regulatory system</keyword>
<reference evidence="10 11" key="1">
    <citation type="submission" date="2016-10" db="EMBL/GenBank/DDBJ databases">
        <authorList>
            <person name="de Groot N.N."/>
        </authorList>
    </citation>
    <scope>NUCLEOTIDE SEQUENCE [LARGE SCALE GENOMIC DNA]</scope>
    <source>
        <strain evidence="10 11">CGMCC 4.5727</strain>
    </source>
</reference>
<gene>
    <name evidence="10" type="ORF">SAMN05421806_102325</name>
</gene>
<dbReference type="PROSITE" id="PS51755">
    <property type="entry name" value="OMPR_PHOB"/>
    <property type="match status" value="1"/>
</dbReference>
<dbReference type="Gene3D" id="1.10.10.10">
    <property type="entry name" value="Winged helix-like DNA-binding domain superfamily/Winged helix DNA-binding domain"/>
    <property type="match status" value="1"/>
</dbReference>
<dbReference type="CDD" id="cd00383">
    <property type="entry name" value="trans_reg_C"/>
    <property type="match status" value="1"/>
</dbReference>